<accession>A0A1V5ML13</accession>
<evidence type="ECO:0000313" key="2">
    <source>
        <dbReference type="EMBL" id="OPZ93899.1"/>
    </source>
</evidence>
<dbReference type="GO" id="GO:0004853">
    <property type="term" value="F:uroporphyrinogen decarboxylase activity"/>
    <property type="evidence" value="ECO:0007669"/>
    <property type="project" value="InterPro"/>
</dbReference>
<proteinExistence type="predicted"/>
<dbReference type="Proteomes" id="UP000485484">
    <property type="component" value="Unassembled WGS sequence"/>
</dbReference>
<dbReference type="GO" id="GO:0006779">
    <property type="term" value="P:porphyrin-containing compound biosynthetic process"/>
    <property type="evidence" value="ECO:0007669"/>
    <property type="project" value="InterPro"/>
</dbReference>
<dbReference type="AlphaFoldDB" id="A0A1V5ML13"/>
<dbReference type="InterPro" id="IPR000257">
    <property type="entry name" value="Uroporphyrinogen_deCOase"/>
</dbReference>
<dbReference type="Gene3D" id="3.20.20.210">
    <property type="match status" value="1"/>
</dbReference>
<reference evidence="2" key="1">
    <citation type="submission" date="2017-02" db="EMBL/GenBank/DDBJ databases">
        <title>Delving into the versatile metabolic prowess of the omnipresent phylum Bacteroidetes.</title>
        <authorList>
            <person name="Nobu M.K."/>
            <person name="Mei R."/>
            <person name="Narihiro T."/>
            <person name="Kuroda K."/>
            <person name="Liu W.-T."/>
        </authorList>
    </citation>
    <scope>NUCLEOTIDE SEQUENCE</scope>
    <source>
        <strain evidence="2">ADurb.Bin417</strain>
    </source>
</reference>
<protein>
    <submittedName>
        <fullName evidence="2">Uroporphyrinogen decarboxylase (URO-D)</fullName>
    </submittedName>
</protein>
<dbReference type="SUPFAM" id="SSF51726">
    <property type="entry name" value="UROD/MetE-like"/>
    <property type="match status" value="1"/>
</dbReference>
<organism evidence="2">
    <name type="scientific">candidate division TA06 bacterium ADurb.Bin417</name>
    <dbReference type="NCBI Taxonomy" id="1852828"/>
    <lineage>
        <taxon>Bacteria</taxon>
        <taxon>Bacteria division TA06</taxon>
    </lineage>
</organism>
<sequence>MPEIKPIRPKWKGTMSDRERFVSQLHYRPVDRSFNMEFGYWNENFKSWPIFVENGIKNNAEADLFFSFDRIETIGGRVWLSPPFPAGLVEETAATRIVQNSDGLLAEVPRDGHDTIPHFIRASVRTPDDWRRCKAERFRLDDPARRVDVESLKRAHPAGRDYPLGIHCGSMIGRIRDLLTMEGLVYAIYDYPEMVEEMVETACRLVEHFLDQVLGRIDFDFAAGWEDICSKSGPLVPVRFFREVVVPRYRRLGDRLRAAGVDIWYTDCDGDVRPLLPYFLEGGINCIFPFEVNSSGHPAESLAKHAPELRIMGGVDKLQLRSGRPAIDACLERLIPLVQAGGYIPFCDHRCPPDVNPDDYLYYLDRKEELFGMK</sequence>
<comment type="caution">
    <text evidence="2">The sequence shown here is derived from an EMBL/GenBank/DDBJ whole genome shotgun (WGS) entry which is preliminary data.</text>
</comment>
<feature type="domain" description="Uroporphyrinogen decarboxylase (URO-D)" evidence="1">
    <location>
        <begin position="122"/>
        <end position="359"/>
    </location>
</feature>
<dbReference type="InterPro" id="IPR038071">
    <property type="entry name" value="UROD/MetE-like_sf"/>
</dbReference>
<dbReference type="Pfam" id="PF01208">
    <property type="entry name" value="URO-D"/>
    <property type="match status" value="1"/>
</dbReference>
<name>A0A1V5ML13_UNCT6</name>
<evidence type="ECO:0000259" key="1">
    <source>
        <dbReference type="Pfam" id="PF01208"/>
    </source>
</evidence>
<dbReference type="EMBL" id="MWAK01000003">
    <property type="protein sequence ID" value="OPZ93899.1"/>
    <property type="molecule type" value="Genomic_DNA"/>
</dbReference>
<gene>
    <name evidence="2" type="ORF">BWY73_00043</name>
</gene>